<dbReference type="GO" id="GO:0006457">
    <property type="term" value="P:protein folding"/>
    <property type="evidence" value="ECO:0007669"/>
    <property type="project" value="TreeGrafter"/>
</dbReference>
<dbReference type="AlphaFoldDB" id="V7ANC2"/>
<evidence type="ECO:0000313" key="4">
    <source>
        <dbReference type="Proteomes" id="UP000000226"/>
    </source>
</evidence>
<reference evidence="4" key="1">
    <citation type="journal article" date="2014" name="Nat. Genet.">
        <title>A reference genome for common bean and genome-wide analysis of dual domestications.</title>
        <authorList>
            <person name="Schmutz J."/>
            <person name="McClean P.E."/>
            <person name="Mamidi S."/>
            <person name="Wu G.A."/>
            <person name="Cannon S.B."/>
            <person name="Grimwood J."/>
            <person name="Jenkins J."/>
            <person name="Shu S."/>
            <person name="Song Q."/>
            <person name="Chavarro C."/>
            <person name="Torres-Torres M."/>
            <person name="Geffroy V."/>
            <person name="Moghaddam S.M."/>
            <person name="Gao D."/>
            <person name="Abernathy B."/>
            <person name="Barry K."/>
            <person name="Blair M."/>
            <person name="Brick M.A."/>
            <person name="Chovatia M."/>
            <person name="Gepts P."/>
            <person name="Goodstein D.M."/>
            <person name="Gonzales M."/>
            <person name="Hellsten U."/>
            <person name="Hyten D.L."/>
            <person name="Jia G."/>
            <person name="Kelly J.D."/>
            <person name="Kudrna D."/>
            <person name="Lee R."/>
            <person name="Richard M.M."/>
            <person name="Miklas P.N."/>
            <person name="Osorno J.M."/>
            <person name="Rodrigues J."/>
            <person name="Thareau V."/>
            <person name="Urrea C.A."/>
            <person name="Wang M."/>
            <person name="Yu Y."/>
            <person name="Zhang M."/>
            <person name="Wing R.A."/>
            <person name="Cregan P.B."/>
            <person name="Rokhsar D.S."/>
            <person name="Jackson S.A."/>
        </authorList>
    </citation>
    <scope>NUCLEOTIDE SEQUENCE [LARGE SCALE GENOMIC DNA]</scope>
    <source>
        <strain evidence="4">cv. G19833</strain>
    </source>
</reference>
<dbReference type="GO" id="GO:0009506">
    <property type="term" value="C:plasmodesma"/>
    <property type="evidence" value="ECO:0007669"/>
    <property type="project" value="TreeGrafter"/>
</dbReference>
<feature type="region of interest" description="Disordered" evidence="2">
    <location>
        <begin position="188"/>
        <end position="216"/>
    </location>
</feature>
<evidence type="ECO:0000256" key="1">
    <source>
        <dbReference type="ARBA" id="ARBA00023186"/>
    </source>
</evidence>
<feature type="compositionally biased region" description="Basic residues" evidence="2">
    <location>
        <begin position="188"/>
        <end position="201"/>
    </location>
</feature>
<proteinExistence type="predicted"/>
<dbReference type="SMR" id="V7ANC2"/>
<feature type="compositionally biased region" description="Basic and acidic residues" evidence="2">
    <location>
        <begin position="8"/>
        <end position="29"/>
    </location>
</feature>
<gene>
    <name evidence="3" type="ORF">PHAVU_010G106500g</name>
</gene>
<organism evidence="3 4">
    <name type="scientific">Phaseolus vulgaris</name>
    <name type="common">Kidney bean</name>
    <name type="synonym">French bean</name>
    <dbReference type="NCBI Taxonomy" id="3885"/>
    <lineage>
        <taxon>Eukaryota</taxon>
        <taxon>Viridiplantae</taxon>
        <taxon>Streptophyta</taxon>
        <taxon>Embryophyta</taxon>
        <taxon>Tracheophyta</taxon>
        <taxon>Spermatophyta</taxon>
        <taxon>Magnoliopsida</taxon>
        <taxon>eudicotyledons</taxon>
        <taxon>Gunneridae</taxon>
        <taxon>Pentapetalae</taxon>
        <taxon>rosids</taxon>
        <taxon>fabids</taxon>
        <taxon>Fabales</taxon>
        <taxon>Fabaceae</taxon>
        <taxon>Papilionoideae</taxon>
        <taxon>50 kb inversion clade</taxon>
        <taxon>NPAAA clade</taxon>
        <taxon>indigoferoid/millettioid clade</taxon>
        <taxon>Phaseoleae</taxon>
        <taxon>Phaseolus</taxon>
    </lineage>
</organism>
<accession>V7ANC2</accession>
<dbReference type="EMBL" id="CM002297">
    <property type="protein sequence ID" value="ESW07157.1"/>
    <property type="molecule type" value="Genomic_DNA"/>
</dbReference>
<name>V7ANC2_PHAVU</name>
<protein>
    <submittedName>
        <fullName evidence="3">Uncharacterized protein</fullName>
    </submittedName>
</protein>
<feature type="compositionally biased region" description="Polar residues" evidence="2">
    <location>
        <begin position="205"/>
        <end position="216"/>
    </location>
</feature>
<feature type="region of interest" description="Disordered" evidence="2">
    <location>
        <begin position="1"/>
        <end position="111"/>
    </location>
</feature>
<dbReference type="OrthoDB" id="787121at2759"/>
<dbReference type="PANTHER" id="PTHR33322:SF8">
    <property type="entry name" value="BAG FAMILY MOLECULAR CHAPERONE REGULATOR 5, MITOCHONDRIAL"/>
    <property type="match status" value="1"/>
</dbReference>
<evidence type="ECO:0000256" key="2">
    <source>
        <dbReference type="SAM" id="MobiDB-lite"/>
    </source>
</evidence>
<feature type="compositionally biased region" description="Acidic residues" evidence="2">
    <location>
        <begin position="102"/>
        <end position="111"/>
    </location>
</feature>
<dbReference type="Proteomes" id="UP000000226">
    <property type="component" value="Chromosome 10"/>
</dbReference>
<dbReference type="InterPro" id="IPR040400">
    <property type="entry name" value="BAG5/6/7/8"/>
</dbReference>
<sequence>MRYLLRRGLLDEKTEESQVEKHDEVKPKEVLLAQEGECNEDEETSSSTDNTSKATQLEQQQQPLEEVQSSGESDGWLTRANRVRGYQCHTKGRGTRRKDCSEETQEDGEGIVGETLDEEKTEPFATSAALEEVPVADDDEGLNGESKLVEENEKLRKMMKKLVEAGNEQLNVISDLIGRVKELEKRLARSRSKRVKTKRCKPATSKMSSMKPLNSM</sequence>
<dbReference type="STRING" id="3885.V7ANC2"/>
<keyword evidence="4" id="KW-1185">Reference proteome</keyword>
<dbReference type="Gramene" id="ESW07157">
    <property type="protein sequence ID" value="ESW07157"/>
    <property type="gene ID" value="PHAVU_010G106500g"/>
</dbReference>
<feature type="compositionally biased region" description="Low complexity" evidence="2">
    <location>
        <begin position="45"/>
        <end position="68"/>
    </location>
</feature>
<keyword evidence="1" id="KW-0143">Chaperone</keyword>
<dbReference type="PANTHER" id="PTHR33322">
    <property type="entry name" value="BAG DOMAIN CONTAINING PROTEIN, EXPRESSED"/>
    <property type="match status" value="1"/>
</dbReference>
<evidence type="ECO:0000313" key="3">
    <source>
        <dbReference type="EMBL" id="ESW07157.1"/>
    </source>
</evidence>